<dbReference type="Proteomes" id="UP000735302">
    <property type="component" value="Unassembled WGS sequence"/>
</dbReference>
<protein>
    <submittedName>
        <fullName evidence="2">Retrovirus-related pol polyprotein from transposon 297 family</fullName>
    </submittedName>
</protein>
<evidence type="ECO:0000259" key="1">
    <source>
        <dbReference type="Pfam" id="PF17919"/>
    </source>
</evidence>
<dbReference type="InterPro" id="IPR043502">
    <property type="entry name" value="DNA/RNA_pol_sf"/>
</dbReference>
<comment type="caution">
    <text evidence="2">The sequence shown here is derived from an EMBL/GenBank/DDBJ whole genome shotgun (WGS) entry which is preliminary data.</text>
</comment>
<dbReference type="InterPro" id="IPR041577">
    <property type="entry name" value="RT_RNaseH_2"/>
</dbReference>
<dbReference type="Pfam" id="PF17919">
    <property type="entry name" value="RT_RNaseH_2"/>
    <property type="match status" value="1"/>
</dbReference>
<sequence length="78" mass="8506">MLKRAYHSLKVAVTTRPVLHLANIGSKFVLRAETSHLGLGAALMQRSLHVAYACRKMFYGLLKALKGGPSVTRSLSVL</sequence>
<gene>
    <name evidence="2" type="ORF">PoB_004396600</name>
</gene>
<dbReference type="SUPFAM" id="SSF56672">
    <property type="entry name" value="DNA/RNA polymerases"/>
    <property type="match status" value="1"/>
</dbReference>
<name>A0AAV4BF93_9GAST</name>
<organism evidence="2 3">
    <name type="scientific">Plakobranchus ocellatus</name>
    <dbReference type="NCBI Taxonomy" id="259542"/>
    <lineage>
        <taxon>Eukaryota</taxon>
        <taxon>Metazoa</taxon>
        <taxon>Spiralia</taxon>
        <taxon>Lophotrochozoa</taxon>
        <taxon>Mollusca</taxon>
        <taxon>Gastropoda</taxon>
        <taxon>Heterobranchia</taxon>
        <taxon>Euthyneura</taxon>
        <taxon>Panpulmonata</taxon>
        <taxon>Sacoglossa</taxon>
        <taxon>Placobranchoidea</taxon>
        <taxon>Plakobranchidae</taxon>
        <taxon>Plakobranchus</taxon>
    </lineage>
</organism>
<dbReference type="AlphaFoldDB" id="A0AAV4BF93"/>
<feature type="domain" description="Reverse transcriptase/retrotransposon-derived protein RNase H-like" evidence="1">
    <location>
        <begin position="4"/>
        <end position="56"/>
    </location>
</feature>
<evidence type="ECO:0000313" key="3">
    <source>
        <dbReference type="Proteomes" id="UP000735302"/>
    </source>
</evidence>
<reference evidence="2 3" key="1">
    <citation type="journal article" date="2021" name="Elife">
        <title>Chloroplast acquisition without the gene transfer in kleptoplastic sea slugs, Plakobranchus ocellatus.</title>
        <authorList>
            <person name="Maeda T."/>
            <person name="Takahashi S."/>
            <person name="Yoshida T."/>
            <person name="Shimamura S."/>
            <person name="Takaki Y."/>
            <person name="Nagai Y."/>
            <person name="Toyoda A."/>
            <person name="Suzuki Y."/>
            <person name="Arimoto A."/>
            <person name="Ishii H."/>
            <person name="Satoh N."/>
            <person name="Nishiyama T."/>
            <person name="Hasebe M."/>
            <person name="Maruyama T."/>
            <person name="Minagawa J."/>
            <person name="Obokata J."/>
            <person name="Shigenobu S."/>
        </authorList>
    </citation>
    <scope>NUCLEOTIDE SEQUENCE [LARGE SCALE GENOMIC DNA]</scope>
</reference>
<dbReference type="EMBL" id="BLXT01004823">
    <property type="protein sequence ID" value="GFO17461.1"/>
    <property type="molecule type" value="Genomic_DNA"/>
</dbReference>
<evidence type="ECO:0000313" key="2">
    <source>
        <dbReference type="EMBL" id="GFO17461.1"/>
    </source>
</evidence>
<proteinExistence type="predicted"/>
<accession>A0AAV4BF93</accession>
<keyword evidence="3" id="KW-1185">Reference proteome</keyword>